<evidence type="ECO:0000313" key="2">
    <source>
        <dbReference type="EMBL" id="OGN22730.1"/>
    </source>
</evidence>
<dbReference type="Proteomes" id="UP000178227">
    <property type="component" value="Unassembled WGS sequence"/>
</dbReference>
<feature type="region of interest" description="Disordered" evidence="1">
    <location>
        <begin position="130"/>
        <end position="149"/>
    </location>
</feature>
<comment type="caution">
    <text evidence="2">The sequence shown here is derived from an EMBL/GenBank/DDBJ whole genome shotgun (WGS) entry which is preliminary data.</text>
</comment>
<dbReference type="Gene3D" id="1.10.10.60">
    <property type="entry name" value="Homeodomain-like"/>
    <property type="match status" value="1"/>
</dbReference>
<proteinExistence type="predicted"/>
<reference evidence="2 3" key="1">
    <citation type="journal article" date="2016" name="Nat. Commun.">
        <title>Thousands of microbial genomes shed light on interconnected biogeochemical processes in an aquifer system.</title>
        <authorList>
            <person name="Anantharaman K."/>
            <person name="Brown C.T."/>
            <person name="Hug L.A."/>
            <person name="Sharon I."/>
            <person name="Castelle C.J."/>
            <person name="Probst A.J."/>
            <person name="Thomas B.C."/>
            <person name="Singh A."/>
            <person name="Wilkins M.J."/>
            <person name="Karaoz U."/>
            <person name="Brodie E.L."/>
            <person name="Williams K.H."/>
            <person name="Hubbard S.S."/>
            <person name="Banfield J.F."/>
        </authorList>
    </citation>
    <scope>NUCLEOTIDE SEQUENCE [LARGE SCALE GENOMIC DNA]</scope>
</reference>
<accession>A0A1F8GCG1</accession>
<dbReference type="AlphaFoldDB" id="A0A1F8GCG1"/>
<evidence type="ECO:0008006" key="4">
    <source>
        <dbReference type="Google" id="ProtNLM"/>
    </source>
</evidence>
<organism evidence="2 3">
    <name type="scientific">Candidatus Yanofskybacteria bacterium RIFCSPLOWO2_01_FULL_42_49</name>
    <dbReference type="NCBI Taxonomy" id="1802694"/>
    <lineage>
        <taxon>Bacteria</taxon>
        <taxon>Candidatus Yanofskyibacteriota</taxon>
    </lineage>
</organism>
<evidence type="ECO:0000256" key="1">
    <source>
        <dbReference type="SAM" id="MobiDB-lite"/>
    </source>
</evidence>
<protein>
    <recommendedName>
        <fullName evidence="4">Homeodomain phBC6A51-type domain-containing protein</fullName>
    </recommendedName>
</protein>
<dbReference type="STRING" id="1802694.A2918_01265"/>
<evidence type="ECO:0000313" key="3">
    <source>
        <dbReference type="Proteomes" id="UP000178227"/>
    </source>
</evidence>
<name>A0A1F8GCG1_9BACT</name>
<dbReference type="EMBL" id="MGKI01000009">
    <property type="protein sequence ID" value="OGN22730.1"/>
    <property type="molecule type" value="Genomic_DNA"/>
</dbReference>
<sequence>MKKDRVKKAFLEQLRKIPIIAVSCEKIGVSRNSVYKWRNKDPSFKEEMDTALLEGEALINDMSESQLLSLIQEKNWSAISFWLRHRNPKFRERVEVTATVQSAQEELNPEQEEIVRRALRLAALIQHDKSNKQSGDVVPGHSDGDVKGS</sequence>
<gene>
    <name evidence="2" type="ORF">A2918_01265</name>
</gene>